<dbReference type="SUPFAM" id="SSF82185">
    <property type="entry name" value="Histone H3 K4-specific methyltransferase SET7/9 N-terminal domain"/>
    <property type="match status" value="2"/>
</dbReference>
<dbReference type="GO" id="GO:0070828">
    <property type="term" value="P:heterochromatin organization"/>
    <property type="evidence" value="ECO:0007669"/>
    <property type="project" value="TreeGrafter"/>
</dbReference>
<evidence type="ECO:0000313" key="3">
    <source>
        <dbReference type="Proteomes" id="UP000824267"/>
    </source>
</evidence>
<dbReference type="GO" id="GO:0003682">
    <property type="term" value="F:chromatin binding"/>
    <property type="evidence" value="ECO:0007669"/>
    <property type="project" value="TreeGrafter"/>
</dbReference>
<proteinExistence type="predicted"/>
<dbReference type="Pfam" id="PF07661">
    <property type="entry name" value="MORN_2"/>
    <property type="match status" value="6"/>
</dbReference>
<evidence type="ECO:0008006" key="4">
    <source>
        <dbReference type="Google" id="ProtNLM"/>
    </source>
</evidence>
<reference evidence="2" key="2">
    <citation type="submission" date="2021-04" db="EMBL/GenBank/DDBJ databases">
        <authorList>
            <person name="Gilroy R."/>
        </authorList>
    </citation>
    <scope>NUCLEOTIDE SEQUENCE</scope>
    <source>
        <strain evidence="2">Gambia16-930</strain>
    </source>
</reference>
<reference evidence="2" key="1">
    <citation type="journal article" date="2021" name="PeerJ">
        <title>Extensive microbial diversity within the chicken gut microbiome revealed by metagenomics and culture.</title>
        <authorList>
            <person name="Gilroy R."/>
            <person name="Ravi A."/>
            <person name="Getino M."/>
            <person name="Pursley I."/>
            <person name="Horton D.L."/>
            <person name="Alikhan N.F."/>
            <person name="Baker D."/>
            <person name="Gharbi K."/>
            <person name="Hall N."/>
            <person name="Watson M."/>
            <person name="Adriaenssens E.M."/>
            <person name="Foster-Nyarko E."/>
            <person name="Jarju S."/>
            <person name="Secka A."/>
            <person name="Antonio M."/>
            <person name="Oren A."/>
            <person name="Chaudhuri R.R."/>
            <person name="La Ragione R."/>
            <person name="Hildebrand F."/>
            <person name="Pallen M.J."/>
        </authorList>
    </citation>
    <scope>NUCLEOTIDE SEQUENCE</scope>
    <source>
        <strain evidence="2">Gambia16-930</strain>
    </source>
</reference>
<organism evidence="2 3">
    <name type="scientific">Candidatus Onthomorpha intestinigallinarum</name>
    <dbReference type="NCBI Taxonomy" id="2840880"/>
    <lineage>
        <taxon>Bacteria</taxon>
        <taxon>Pseudomonadati</taxon>
        <taxon>Bacteroidota</taxon>
        <taxon>Bacteroidia</taxon>
        <taxon>Bacteroidales</taxon>
        <taxon>Candidatus Onthomorpha</taxon>
    </lineage>
</organism>
<dbReference type="PANTHER" id="PTHR46820">
    <property type="entry name" value="HISTONE-LYSINE N-METHYLTRANSFERASE SETD7"/>
    <property type="match status" value="1"/>
</dbReference>
<feature type="chain" id="PRO_5039600556" description="MORN repeat variant" evidence="1">
    <location>
        <begin position="25"/>
        <end position="341"/>
    </location>
</feature>
<dbReference type="AlphaFoldDB" id="A0A9D1RH02"/>
<keyword evidence="1" id="KW-0732">Signal</keyword>
<protein>
    <recommendedName>
        <fullName evidence="4">MORN repeat variant</fullName>
    </recommendedName>
</protein>
<dbReference type="GO" id="GO:0005694">
    <property type="term" value="C:chromosome"/>
    <property type="evidence" value="ECO:0007669"/>
    <property type="project" value="TreeGrafter"/>
</dbReference>
<dbReference type="InterPro" id="IPR011652">
    <property type="entry name" value="MORN_2"/>
</dbReference>
<evidence type="ECO:0000256" key="1">
    <source>
        <dbReference type="SAM" id="SignalP"/>
    </source>
</evidence>
<comment type="caution">
    <text evidence="2">The sequence shown here is derived from an EMBL/GenBank/DDBJ whole genome shotgun (WGS) entry which is preliminary data.</text>
</comment>
<dbReference type="PROSITE" id="PS51257">
    <property type="entry name" value="PROKAR_LIPOPROTEIN"/>
    <property type="match status" value="1"/>
</dbReference>
<dbReference type="Gene3D" id="2.20.110.10">
    <property type="entry name" value="Histone H3 K4-specific methyltransferase SET7/9 N-terminal domain"/>
    <property type="match status" value="3"/>
</dbReference>
<dbReference type="PANTHER" id="PTHR46820:SF1">
    <property type="entry name" value="HISTONE-LYSINE N-METHYLTRANSFERASE SETD7"/>
    <property type="match status" value="1"/>
</dbReference>
<name>A0A9D1RH02_9BACT</name>
<gene>
    <name evidence="2" type="ORF">IAC47_03050</name>
</gene>
<accession>A0A9D1RH02</accession>
<dbReference type="Proteomes" id="UP000824267">
    <property type="component" value="Unassembled WGS sequence"/>
</dbReference>
<sequence length="341" mass="39740">MKRRFSSVTAIVVCMIFVSCGLMAQNEKDSQGRKQGKWSKSYPNGQIQYEGQFKDDRETGTFTYYNQDGSIAQTIEYKADTGHATAYYKNKKVMSRGTYVDRKKNGLWQYFTEKGRKIKEETFEMGVKNGEERLWDKQGNLLEKVNYENGVRQGECYQYMYSDGYCIYDVKEGKKNGRYTCYYESKKKKAEGNYVNDDKEGEWVFYSEDGQVLKRQIWKADRLQDELLSIKVRGDDSREVSVSQIAYFYPKGKQTFFVLTNGEKLSAFNQFEQVLMLVNEDTFIRLNKQNNLYANYAAIKGIEKDGEKERIVVLEPNTGIKVRADEDSRRAVESLFDKISE</sequence>
<dbReference type="EMBL" id="DXGG01000105">
    <property type="protein sequence ID" value="HIW87235.1"/>
    <property type="molecule type" value="Genomic_DNA"/>
</dbReference>
<feature type="signal peptide" evidence="1">
    <location>
        <begin position="1"/>
        <end position="24"/>
    </location>
</feature>
<evidence type="ECO:0000313" key="2">
    <source>
        <dbReference type="EMBL" id="HIW87235.1"/>
    </source>
</evidence>